<accession>A0A399EC55</accession>
<feature type="domain" description="Antitoxin Xre/MbcA/ParS-like toxin-binding" evidence="1">
    <location>
        <begin position="90"/>
        <end position="140"/>
    </location>
</feature>
<feature type="domain" description="Antitoxin Xre-like helix-turn-helix" evidence="2">
    <location>
        <begin position="30"/>
        <end position="86"/>
    </location>
</feature>
<evidence type="ECO:0000313" key="4">
    <source>
        <dbReference type="Proteomes" id="UP000265715"/>
    </source>
</evidence>
<evidence type="ECO:0000313" key="3">
    <source>
        <dbReference type="EMBL" id="RIH82247.1"/>
    </source>
</evidence>
<dbReference type="Proteomes" id="UP000265715">
    <property type="component" value="Unassembled WGS sequence"/>
</dbReference>
<dbReference type="InterPro" id="IPR024467">
    <property type="entry name" value="Xre/MbcA/ParS-like_toxin-bd"/>
</dbReference>
<sequence length="143" mass="16138">MTATLHDPALESLALFGLHPRDTQEGIRYLLDGLPAEGWDRLLERLGVGERRLAWVVRIPTTTLHRRKQSGRFTPEESERLWRLARLVAHAAQVFRTPEGVARWFSRPNRALGGATPLEYARTPLGAEEVERVLERILDGGPA</sequence>
<dbReference type="EMBL" id="QXDL01000129">
    <property type="protein sequence ID" value="RIH82247.1"/>
    <property type="molecule type" value="Genomic_DNA"/>
</dbReference>
<proteinExistence type="predicted"/>
<name>A0A399EC55_9DEIN</name>
<keyword evidence="4" id="KW-1185">Reference proteome</keyword>
<dbReference type="AlphaFoldDB" id="A0A399EC55"/>
<dbReference type="InterPro" id="IPR011979">
    <property type="entry name" value="Antitox_Xre"/>
</dbReference>
<dbReference type="NCBIfam" id="TIGR02293">
    <property type="entry name" value="TAS_TIGR02293"/>
    <property type="match status" value="1"/>
</dbReference>
<reference evidence="3 4" key="1">
    <citation type="submission" date="2018-08" db="EMBL/GenBank/DDBJ databases">
        <title>Meiothermus terrae DSM 26712 genome sequencing project.</title>
        <authorList>
            <person name="Da Costa M.S."/>
            <person name="Albuquerque L."/>
            <person name="Raposo P."/>
            <person name="Froufe H.J.C."/>
            <person name="Barroso C.S."/>
            <person name="Egas C."/>
        </authorList>
    </citation>
    <scope>NUCLEOTIDE SEQUENCE [LARGE SCALE GENOMIC DNA]</scope>
    <source>
        <strain evidence="3 4">DSM 26712</strain>
    </source>
</reference>
<evidence type="ECO:0000259" key="2">
    <source>
        <dbReference type="Pfam" id="PF20432"/>
    </source>
</evidence>
<dbReference type="Pfam" id="PF09722">
    <property type="entry name" value="Xre_MbcA_ParS_C"/>
    <property type="match status" value="1"/>
</dbReference>
<comment type="caution">
    <text evidence="3">The sequence shown here is derived from an EMBL/GenBank/DDBJ whole genome shotgun (WGS) entry which is preliminary data.</text>
</comment>
<gene>
    <name evidence="3" type="ORF">Mterra_02748</name>
</gene>
<dbReference type="RefSeq" id="WP_119315738.1">
    <property type="nucleotide sequence ID" value="NZ_QXDL01000129.1"/>
</dbReference>
<evidence type="ECO:0000259" key="1">
    <source>
        <dbReference type="Pfam" id="PF09722"/>
    </source>
</evidence>
<dbReference type="InterPro" id="IPR046847">
    <property type="entry name" value="Xre-like_HTH"/>
</dbReference>
<dbReference type="OrthoDB" id="428683at2"/>
<protein>
    <submittedName>
        <fullName evidence="3">Putative toxin-antitoxin system antitoxin component</fullName>
    </submittedName>
</protein>
<dbReference type="Pfam" id="PF20432">
    <property type="entry name" value="Xre-like-HTH"/>
    <property type="match status" value="1"/>
</dbReference>
<dbReference type="GO" id="GO:0003677">
    <property type="term" value="F:DNA binding"/>
    <property type="evidence" value="ECO:0007669"/>
    <property type="project" value="InterPro"/>
</dbReference>
<organism evidence="3 4">
    <name type="scientific">Calidithermus terrae</name>
    <dbReference type="NCBI Taxonomy" id="1408545"/>
    <lineage>
        <taxon>Bacteria</taxon>
        <taxon>Thermotogati</taxon>
        <taxon>Deinococcota</taxon>
        <taxon>Deinococci</taxon>
        <taxon>Thermales</taxon>
        <taxon>Thermaceae</taxon>
        <taxon>Calidithermus</taxon>
    </lineage>
</organism>